<evidence type="ECO:0000259" key="3">
    <source>
        <dbReference type="Pfam" id="PF23359"/>
    </source>
</evidence>
<evidence type="ECO:0000313" key="4">
    <source>
        <dbReference type="EMBL" id="XDP45682.1"/>
    </source>
</evidence>
<name>A0AB39L3K7_9MICC</name>
<dbReference type="InterPro" id="IPR024412">
    <property type="entry name" value="Lsr2_dim_dom"/>
</dbReference>
<dbReference type="RefSeq" id="WP_307959191.1">
    <property type="nucleotide sequence ID" value="NZ_CP163302.1"/>
</dbReference>
<dbReference type="Gene3D" id="3.30.60.230">
    <property type="entry name" value="Lsr2, dimerization domain"/>
    <property type="match status" value="1"/>
</dbReference>
<evidence type="ECO:0000256" key="1">
    <source>
        <dbReference type="ARBA" id="ARBA00023125"/>
    </source>
</evidence>
<dbReference type="Pfam" id="PF11774">
    <property type="entry name" value="Lsr2"/>
    <property type="match status" value="1"/>
</dbReference>
<feature type="domain" description="Lsr2 dimerization" evidence="2">
    <location>
        <begin position="1"/>
        <end position="57"/>
    </location>
</feature>
<dbReference type="GO" id="GO:0016746">
    <property type="term" value="F:acyltransferase activity"/>
    <property type="evidence" value="ECO:0007669"/>
    <property type="project" value="InterPro"/>
</dbReference>
<dbReference type="Pfam" id="PF23359">
    <property type="entry name" value="Lsr2_DNA-bd"/>
    <property type="match status" value="1"/>
</dbReference>
<evidence type="ECO:0000259" key="2">
    <source>
        <dbReference type="Pfam" id="PF11774"/>
    </source>
</evidence>
<dbReference type="KEGG" id="spue:AB5L97_01270"/>
<sequence>MAQKVQIILEDDIDGGKADETVRFSLDGSSYEIDLSTANAEKLRGALAEFISAGRKATASRPSAVQRARAASSGARNSDSAKIRQWARDNGYNVNARGRIQQEVQEAYHRANG</sequence>
<dbReference type="InterPro" id="IPR036625">
    <property type="entry name" value="E3-bd_dom_sf"/>
</dbReference>
<organism evidence="4">
    <name type="scientific">Sinomonas puerhi</name>
    <dbReference type="NCBI Taxonomy" id="3238584"/>
    <lineage>
        <taxon>Bacteria</taxon>
        <taxon>Bacillati</taxon>
        <taxon>Actinomycetota</taxon>
        <taxon>Actinomycetes</taxon>
        <taxon>Micrococcales</taxon>
        <taxon>Micrococcaceae</taxon>
        <taxon>Sinomonas</taxon>
    </lineage>
</organism>
<dbReference type="EMBL" id="CP163302">
    <property type="protein sequence ID" value="XDP45682.1"/>
    <property type="molecule type" value="Genomic_DNA"/>
</dbReference>
<protein>
    <submittedName>
        <fullName evidence="4">Lsr2 family protein</fullName>
    </submittedName>
</protein>
<proteinExistence type="predicted"/>
<accession>A0AB39L3K7</accession>
<keyword evidence="1" id="KW-0238">DNA-binding</keyword>
<gene>
    <name evidence="4" type="ORF">AB5L97_01270</name>
</gene>
<feature type="domain" description="Lsr2 DNA-binding" evidence="3">
    <location>
        <begin position="76"/>
        <end position="111"/>
    </location>
</feature>
<dbReference type="AlphaFoldDB" id="A0AB39L3K7"/>
<dbReference type="InterPro" id="IPR042261">
    <property type="entry name" value="Lsr2-like_dimerization"/>
</dbReference>
<dbReference type="GO" id="GO:0003677">
    <property type="term" value="F:DNA binding"/>
    <property type="evidence" value="ECO:0007669"/>
    <property type="project" value="UniProtKB-KW"/>
</dbReference>
<dbReference type="Gene3D" id="4.10.320.10">
    <property type="entry name" value="E3-binding domain"/>
    <property type="match status" value="1"/>
</dbReference>
<reference evidence="4" key="1">
    <citation type="submission" date="2024-07" db="EMBL/GenBank/DDBJ databases">
        <authorList>
            <person name="fu j."/>
        </authorList>
    </citation>
    <scope>NUCLEOTIDE SEQUENCE</scope>
    <source>
        <strain evidence="4">P10A9</strain>
    </source>
</reference>
<dbReference type="InterPro" id="IPR055370">
    <property type="entry name" value="Lsr2_DNA-bd"/>
</dbReference>